<sequence>MAQTLVEEGGQVVLIRKLRERYGIGPGMLVVVKSVSTILIKIPYFLDSVSVTA</sequence>
<name>A0A7G9YLY3_9EURY</name>
<gene>
    <name evidence="1" type="ORF">KNGNHFEO_00013</name>
</gene>
<protein>
    <submittedName>
        <fullName evidence="1">Uncharacterized protein</fullName>
    </submittedName>
</protein>
<evidence type="ECO:0000313" key="1">
    <source>
        <dbReference type="EMBL" id="QNO49017.1"/>
    </source>
</evidence>
<dbReference type="AlphaFoldDB" id="A0A7G9YLY3"/>
<reference evidence="1" key="1">
    <citation type="submission" date="2020-06" db="EMBL/GenBank/DDBJ databases">
        <title>Unique genomic features of the anaerobic methanotrophic archaea.</title>
        <authorList>
            <person name="Chadwick G.L."/>
            <person name="Skennerton C.T."/>
            <person name="Laso-Perez R."/>
            <person name="Leu A.O."/>
            <person name="Speth D.R."/>
            <person name="Yu H."/>
            <person name="Morgan-Lang C."/>
            <person name="Hatzenpichler R."/>
            <person name="Goudeau D."/>
            <person name="Malmstrom R."/>
            <person name="Brazelton W.J."/>
            <person name="Woyke T."/>
            <person name="Hallam S.J."/>
            <person name="Tyson G.W."/>
            <person name="Wegener G."/>
            <person name="Boetius A."/>
            <person name="Orphan V."/>
        </authorList>
    </citation>
    <scope>NUCLEOTIDE SEQUENCE</scope>
</reference>
<accession>A0A7G9YLY3</accession>
<dbReference type="EMBL" id="MT631369">
    <property type="protein sequence ID" value="QNO49017.1"/>
    <property type="molecule type" value="Genomic_DNA"/>
</dbReference>
<organism evidence="1">
    <name type="scientific">Candidatus Methanogaster sp. ANME-2c ERB4</name>
    <dbReference type="NCBI Taxonomy" id="2759911"/>
    <lineage>
        <taxon>Archaea</taxon>
        <taxon>Methanobacteriati</taxon>
        <taxon>Methanobacteriota</taxon>
        <taxon>Stenosarchaea group</taxon>
        <taxon>Methanomicrobia</taxon>
        <taxon>Methanosarcinales</taxon>
        <taxon>ANME-2 cluster</taxon>
        <taxon>Candidatus Methanogasteraceae</taxon>
        <taxon>Candidatus Methanogaster</taxon>
    </lineage>
</organism>
<proteinExistence type="predicted"/>